<feature type="transmembrane region" description="Helical" evidence="2">
    <location>
        <begin position="89"/>
        <end position="112"/>
    </location>
</feature>
<dbReference type="OrthoDB" id="428159at2759"/>
<keyword evidence="4" id="KW-1185">Reference proteome</keyword>
<reference evidence="3 4" key="1">
    <citation type="submission" date="2018-04" db="EMBL/GenBank/DDBJ databases">
        <authorList>
            <person name="Zhang X."/>
            <person name="Yuan J."/>
            <person name="Li F."/>
            <person name="Xiang J."/>
        </authorList>
    </citation>
    <scope>NUCLEOTIDE SEQUENCE [LARGE SCALE GENOMIC DNA]</scope>
    <source>
        <tissue evidence="3">Muscle</tissue>
    </source>
</reference>
<protein>
    <submittedName>
        <fullName evidence="3">Uncharacterized protein</fullName>
    </submittedName>
</protein>
<reference evidence="3 4" key="2">
    <citation type="submission" date="2019-01" db="EMBL/GenBank/DDBJ databases">
        <title>The decoding of complex shrimp genome reveals the adaptation for benthos swimmer, frequently molting mechanism and breeding impact on genome.</title>
        <authorList>
            <person name="Sun Y."/>
            <person name="Gao Y."/>
            <person name="Yu Y."/>
        </authorList>
    </citation>
    <scope>NUCLEOTIDE SEQUENCE [LARGE SCALE GENOMIC DNA]</scope>
    <source>
        <tissue evidence="3">Muscle</tissue>
    </source>
</reference>
<dbReference type="AlphaFoldDB" id="A0A3R7NFR8"/>
<keyword evidence="2" id="KW-1133">Transmembrane helix</keyword>
<evidence type="ECO:0000313" key="3">
    <source>
        <dbReference type="EMBL" id="ROT85989.1"/>
    </source>
</evidence>
<evidence type="ECO:0000256" key="1">
    <source>
        <dbReference type="SAM" id="MobiDB-lite"/>
    </source>
</evidence>
<evidence type="ECO:0000313" key="4">
    <source>
        <dbReference type="Proteomes" id="UP000283509"/>
    </source>
</evidence>
<gene>
    <name evidence="3" type="ORF">C7M84_025065</name>
</gene>
<feature type="region of interest" description="Disordered" evidence="1">
    <location>
        <begin position="441"/>
        <end position="508"/>
    </location>
</feature>
<dbReference type="EMBL" id="QCYY01000092">
    <property type="protein sequence ID" value="ROT85989.1"/>
    <property type="molecule type" value="Genomic_DNA"/>
</dbReference>
<sequence length="595" mass="64916">MMDEGVGAAAHTWAHLTAAPHAPQPLIIASAPPGCREMPGVPKGCPCNASFRWFRAGAPADTAFDGACERVASVMRFIKGRRYVKAVKTLLALAALSGSCLAAVDMVMLWGASGTSKITSSTLAWVTGTDKIPEEAVAVDPSSPAGPHWCRARHRALQVPGVLRDDGVCTIPFLKRIFKLDKYDVLVSINGSARLHLKPWDKYTAKPDNAVLSPDLMLAFDSSPHAPLMPGHVGPDLRDRRAFLLDGDNIRRVEKAYILVEEEPARYSLSDIVLDASHQTINDSRVHLKKVTLENTGEEPVNASRLVTIDVRERQYWGRVKGTVTALSSTVTSPEDAPIAMPSPNAPVDLLWGIDNELGRVDTQMLVHELPPGVGVEVDLEGTMRHYEAPYSGTLSAFYADGSSHKRGIVSLHIHDALVGVTANYRRYYYIHNGTDVDLPESADLLGPHRAPDRSRHPPGDGVAPGVQVALQGHRLGGAPNAARSRSRRQQPGRDSEAGGQGALGRRVDRHNAHPQILLLFPRHVSKCRVIRCYSVSRSPRCHSTLEEDRGCHTNPRTDPESASRRRKSNGLLEERRELLRRALGLPVAKSVFLP</sequence>
<dbReference type="Proteomes" id="UP000283509">
    <property type="component" value="Unassembled WGS sequence"/>
</dbReference>
<name>A0A3R7NFR8_PENVA</name>
<feature type="compositionally biased region" description="Basic and acidic residues" evidence="1">
    <location>
        <begin position="450"/>
        <end position="459"/>
    </location>
</feature>
<organism evidence="3 4">
    <name type="scientific">Penaeus vannamei</name>
    <name type="common">Whiteleg shrimp</name>
    <name type="synonym">Litopenaeus vannamei</name>
    <dbReference type="NCBI Taxonomy" id="6689"/>
    <lineage>
        <taxon>Eukaryota</taxon>
        <taxon>Metazoa</taxon>
        <taxon>Ecdysozoa</taxon>
        <taxon>Arthropoda</taxon>
        <taxon>Crustacea</taxon>
        <taxon>Multicrustacea</taxon>
        <taxon>Malacostraca</taxon>
        <taxon>Eumalacostraca</taxon>
        <taxon>Eucarida</taxon>
        <taxon>Decapoda</taxon>
        <taxon>Dendrobranchiata</taxon>
        <taxon>Penaeoidea</taxon>
        <taxon>Penaeidae</taxon>
        <taxon>Penaeus</taxon>
    </lineage>
</organism>
<feature type="region of interest" description="Disordered" evidence="1">
    <location>
        <begin position="545"/>
        <end position="570"/>
    </location>
</feature>
<accession>A0A3R7NFR8</accession>
<feature type="compositionally biased region" description="Basic and acidic residues" evidence="1">
    <location>
        <begin position="545"/>
        <end position="564"/>
    </location>
</feature>
<proteinExistence type="predicted"/>
<keyword evidence="2" id="KW-0812">Transmembrane</keyword>
<comment type="caution">
    <text evidence="3">The sequence shown here is derived from an EMBL/GenBank/DDBJ whole genome shotgun (WGS) entry which is preliminary data.</text>
</comment>
<evidence type="ECO:0000256" key="2">
    <source>
        <dbReference type="SAM" id="Phobius"/>
    </source>
</evidence>
<keyword evidence="2" id="KW-0472">Membrane</keyword>